<evidence type="ECO:0000313" key="5">
    <source>
        <dbReference type="EMBL" id="PKA53947.1"/>
    </source>
</evidence>
<keyword evidence="5" id="KW-0687">Ribonucleoprotein</keyword>
<dbReference type="GO" id="GO:1990904">
    <property type="term" value="C:ribonucleoprotein complex"/>
    <property type="evidence" value="ECO:0007669"/>
    <property type="project" value="UniProtKB-KW"/>
</dbReference>
<dbReference type="OrthoDB" id="431169at2759"/>
<dbReference type="InterPro" id="IPR000504">
    <property type="entry name" value="RRM_dom"/>
</dbReference>
<dbReference type="PROSITE" id="PS50102">
    <property type="entry name" value="RRM"/>
    <property type="match status" value="1"/>
</dbReference>
<dbReference type="Gene3D" id="3.30.70.330">
    <property type="match status" value="1"/>
</dbReference>
<evidence type="ECO:0000259" key="4">
    <source>
        <dbReference type="PROSITE" id="PS50102"/>
    </source>
</evidence>
<dbReference type="InterPro" id="IPR035979">
    <property type="entry name" value="RBD_domain_sf"/>
</dbReference>
<feature type="region of interest" description="Disordered" evidence="3">
    <location>
        <begin position="1"/>
        <end position="20"/>
    </location>
</feature>
<dbReference type="Proteomes" id="UP000236161">
    <property type="component" value="Unassembled WGS sequence"/>
</dbReference>
<keyword evidence="6" id="KW-1185">Reference proteome</keyword>
<protein>
    <submittedName>
        <fullName evidence="5">U2 small nuclear ribonucleoprotein B</fullName>
    </submittedName>
</protein>
<organism evidence="5 6">
    <name type="scientific">Apostasia shenzhenica</name>
    <dbReference type="NCBI Taxonomy" id="1088818"/>
    <lineage>
        <taxon>Eukaryota</taxon>
        <taxon>Viridiplantae</taxon>
        <taxon>Streptophyta</taxon>
        <taxon>Embryophyta</taxon>
        <taxon>Tracheophyta</taxon>
        <taxon>Spermatophyta</taxon>
        <taxon>Magnoliopsida</taxon>
        <taxon>Liliopsida</taxon>
        <taxon>Asparagales</taxon>
        <taxon>Orchidaceae</taxon>
        <taxon>Apostasioideae</taxon>
        <taxon>Apostasia</taxon>
    </lineage>
</organism>
<dbReference type="PANTHER" id="PTHR10501">
    <property type="entry name" value="U1 SMALL NUCLEAR RIBONUCLEOPROTEIN A/U2 SMALL NUCLEAR RIBONUCLEOPROTEIN B"/>
    <property type="match status" value="1"/>
</dbReference>
<evidence type="ECO:0000256" key="2">
    <source>
        <dbReference type="PROSITE-ProRule" id="PRU00176"/>
    </source>
</evidence>
<reference evidence="5 6" key="1">
    <citation type="journal article" date="2017" name="Nature">
        <title>The Apostasia genome and the evolution of orchids.</title>
        <authorList>
            <person name="Zhang G.Q."/>
            <person name="Liu K.W."/>
            <person name="Li Z."/>
            <person name="Lohaus R."/>
            <person name="Hsiao Y.Y."/>
            <person name="Niu S.C."/>
            <person name="Wang J.Y."/>
            <person name="Lin Y.C."/>
            <person name="Xu Q."/>
            <person name="Chen L.J."/>
            <person name="Yoshida K."/>
            <person name="Fujiwara S."/>
            <person name="Wang Z.W."/>
            <person name="Zhang Y.Q."/>
            <person name="Mitsuda N."/>
            <person name="Wang M."/>
            <person name="Liu G.H."/>
            <person name="Pecoraro L."/>
            <person name="Huang H.X."/>
            <person name="Xiao X.J."/>
            <person name="Lin M."/>
            <person name="Wu X.Y."/>
            <person name="Wu W.L."/>
            <person name="Chen Y.Y."/>
            <person name="Chang S.B."/>
            <person name="Sakamoto S."/>
            <person name="Ohme-Takagi M."/>
            <person name="Yagi M."/>
            <person name="Zeng S.J."/>
            <person name="Shen C.Y."/>
            <person name="Yeh C.M."/>
            <person name="Luo Y.B."/>
            <person name="Tsai W.C."/>
            <person name="Van de Peer Y."/>
            <person name="Liu Z.J."/>
        </authorList>
    </citation>
    <scope>NUCLEOTIDE SEQUENCE [LARGE SCALE GENOMIC DNA]</scope>
    <source>
        <strain evidence="6">cv. Shenzhen</strain>
        <tissue evidence="5">Stem</tissue>
    </source>
</reference>
<evidence type="ECO:0000256" key="1">
    <source>
        <dbReference type="ARBA" id="ARBA00022884"/>
    </source>
</evidence>
<keyword evidence="1 2" id="KW-0694">RNA-binding</keyword>
<sequence length="260" mass="28385">MEDAYWNGQPPNPSPGVAKRQRTEVLDVAAGAPSQEVPQNIVPTDEQARFQGLKDSRTLGSSYDQYLQNQPLPAYGSAQAGSVLVSRSGAGEVTGVRGGIANLPFQDPVVVAGPGFRSFAPPVMLANNHLTVSFRSPVPVNPLIRPMLPEREMPLPPDASNTLFVEGLPRDSTDREVAHIFRPFLGFREIRLVKKEPKYDGGSPVLLCFVDFNTPACAMAAMNALEGYRMDLQDPDSSVLRLQFARFAGRRPSQGFHGRR</sequence>
<name>A0A2I0AEG6_9ASPA</name>
<dbReference type="AlphaFoldDB" id="A0A2I0AEG6"/>
<evidence type="ECO:0000256" key="3">
    <source>
        <dbReference type="SAM" id="MobiDB-lite"/>
    </source>
</evidence>
<dbReference type="CDD" id="cd21618">
    <property type="entry name" value="RRM_AtNSRA_like"/>
    <property type="match status" value="1"/>
</dbReference>
<dbReference type="EMBL" id="KZ451988">
    <property type="protein sequence ID" value="PKA53947.1"/>
    <property type="molecule type" value="Genomic_DNA"/>
</dbReference>
<dbReference type="GO" id="GO:0003723">
    <property type="term" value="F:RNA binding"/>
    <property type="evidence" value="ECO:0007669"/>
    <property type="project" value="UniProtKB-UniRule"/>
</dbReference>
<dbReference type="Pfam" id="PF00076">
    <property type="entry name" value="RRM_1"/>
    <property type="match status" value="1"/>
</dbReference>
<feature type="domain" description="RRM" evidence="4">
    <location>
        <begin position="161"/>
        <end position="247"/>
    </location>
</feature>
<proteinExistence type="predicted"/>
<dbReference type="SMART" id="SM00360">
    <property type="entry name" value="RRM"/>
    <property type="match status" value="1"/>
</dbReference>
<accession>A0A2I0AEG6</accession>
<dbReference type="SUPFAM" id="SSF54928">
    <property type="entry name" value="RNA-binding domain, RBD"/>
    <property type="match status" value="1"/>
</dbReference>
<evidence type="ECO:0000313" key="6">
    <source>
        <dbReference type="Proteomes" id="UP000236161"/>
    </source>
</evidence>
<gene>
    <name evidence="5" type="ORF">AXF42_Ash011427</name>
</gene>
<dbReference type="InterPro" id="IPR012677">
    <property type="entry name" value="Nucleotide-bd_a/b_plait_sf"/>
</dbReference>